<protein>
    <submittedName>
        <fullName evidence="2">Uncharacterized protein</fullName>
    </submittedName>
</protein>
<organism evidence="2 3">
    <name type="scientific">Cadophora malorum</name>
    <dbReference type="NCBI Taxonomy" id="108018"/>
    <lineage>
        <taxon>Eukaryota</taxon>
        <taxon>Fungi</taxon>
        <taxon>Dikarya</taxon>
        <taxon>Ascomycota</taxon>
        <taxon>Pezizomycotina</taxon>
        <taxon>Leotiomycetes</taxon>
        <taxon>Helotiales</taxon>
        <taxon>Ploettnerulaceae</taxon>
        <taxon>Cadophora</taxon>
    </lineage>
</organism>
<feature type="region of interest" description="Disordered" evidence="1">
    <location>
        <begin position="393"/>
        <end position="413"/>
    </location>
</feature>
<proteinExistence type="predicted"/>
<evidence type="ECO:0000313" key="2">
    <source>
        <dbReference type="EMBL" id="KAG4414223.1"/>
    </source>
</evidence>
<evidence type="ECO:0000313" key="3">
    <source>
        <dbReference type="Proteomes" id="UP000664132"/>
    </source>
</evidence>
<dbReference type="Proteomes" id="UP000664132">
    <property type="component" value="Unassembled WGS sequence"/>
</dbReference>
<accession>A0A8H7W6K9</accession>
<dbReference type="EMBL" id="JAFJYH010000275">
    <property type="protein sequence ID" value="KAG4414223.1"/>
    <property type="molecule type" value="Genomic_DNA"/>
</dbReference>
<comment type="caution">
    <text evidence="2">The sequence shown here is derived from an EMBL/GenBank/DDBJ whole genome shotgun (WGS) entry which is preliminary data.</text>
</comment>
<dbReference type="OrthoDB" id="3554177at2759"/>
<feature type="compositionally biased region" description="Basic and acidic residues" evidence="1">
    <location>
        <begin position="393"/>
        <end position="402"/>
    </location>
</feature>
<reference evidence="2" key="1">
    <citation type="submission" date="2021-02" db="EMBL/GenBank/DDBJ databases">
        <title>Genome sequence Cadophora malorum strain M34.</title>
        <authorList>
            <person name="Stefanovic E."/>
            <person name="Vu D."/>
            <person name="Scully C."/>
            <person name="Dijksterhuis J."/>
            <person name="Roader J."/>
            <person name="Houbraken J."/>
        </authorList>
    </citation>
    <scope>NUCLEOTIDE SEQUENCE</scope>
    <source>
        <strain evidence="2">M34</strain>
    </source>
</reference>
<feature type="compositionally biased region" description="Acidic residues" evidence="1">
    <location>
        <begin position="403"/>
        <end position="413"/>
    </location>
</feature>
<evidence type="ECO:0000256" key="1">
    <source>
        <dbReference type="SAM" id="MobiDB-lite"/>
    </source>
</evidence>
<sequence>MSVAQNLPFRSQNLRVGPQAPNTQLCINKQWVESASNQWPIWTESHLIFLVQRFGLCSLSQENINHLSIDTILQATAIYFDKIGWNSNHEERLWEKLNLKVGHLHAGLTGQRDQAMVDHHCKTRLYFHTMHKKNSSSFVSNKYFTPLSSPYRPQTIPTPTPASEFQPAACRQSTGHTASQYVPDVKTHSGEQAANALWMSMSGNEQASFMYSQLQTAKSFTTLVAIVDRRCKYIQASRARRTGHIPPTNTQHPQELNTTILITDTNTDANKNTNTLRLETNLSPSATINHKAQLSASSTGGSSRSPDIIFDGLPSPIIIREDGHNSSPYSANRSDKDKVLLETKDEEVQEINEDEFTEVARRRGSNKSPTPSKPLDVKSIIDNCIRNLELKRKREEHTREKAEQEEELEEDEVDMIQTVGEEDFEERRKRCKIR</sequence>
<gene>
    <name evidence="2" type="ORF">IFR04_012629</name>
</gene>
<dbReference type="AlphaFoldDB" id="A0A8H7W6K9"/>
<keyword evidence="3" id="KW-1185">Reference proteome</keyword>
<name>A0A8H7W6K9_9HELO</name>
<feature type="region of interest" description="Disordered" evidence="1">
    <location>
        <begin position="319"/>
        <end position="338"/>
    </location>
</feature>